<evidence type="ECO:0000313" key="1">
    <source>
        <dbReference type="EMBL" id="KJJ85899.1"/>
    </source>
</evidence>
<name>A0A0F0CV48_9BACT</name>
<organism evidence="1 2">
    <name type="scientific">Candidatus Omnitrophus magneticus</name>
    <dbReference type="NCBI Taxonomy" id="1609969"/>
    <lineage>
        <taxon>Bacteria</taxon>
        <taxon>Pseudomonadati</taxon>
        <taxon>Candidatus Omnitrophota</taxon>
        <taxon>Candidatus Omnitrophus</taxon>
    </lineage>
</organism>
<dbReference type="EMBL" id="JYNY01000046">
    <property type="protein sequence ID" value="KJJ85899.1"/>
    <property type="molecule type" value="Genomic_DNA"/>
</dbReference>
<evidence type="ECO:0000313" key="2">
    <source>
        <dbReference type="Proteomes" id="UP000033428"/>
    </source>
</evidence>
<accession>A0A0F0CV48</accession>
<gene>
    <name evidence="1" type="ORF">OMAG_000234</name>
</gene>
<protein>
    <submittedName>
        <fullName evidence="1">Phage repressor</fullName>
    </submittedName>
</protein>
<dbReference type="AlphaFoldDB" id="A0A0F0CV48"/>
<sequence length="67" mass="7852">MRIVDPETQASFTVKKYRSEKEYLDDDQWCHKRIILSPENNDFKDIVLETVSAGDFRVAEVFLSVLD</sequence>
<keyword evidence="2" id="KW-1185">Reference proteome</keyword>
<proteinExistence type="predicted"/>
<reference evidence="1 2" key="1">
    <citation type="submission" date="2015-02" db="EMBL/GenBank/DDBJ databases">
        <title>Single-cell genomics of uncultivated deep-branching MTB reveals a conserved set of magnetosome genes.</title>
        <authorList>
            <person name="Kolinko S."/>
            <person name="Richter M."/>
            <person name="Glockner F.O."/>
            <person name="Brachmann A."/>
            <person name="Schuler D."/>
        </authorList>
    </citation>
    <scope>NUCLEOTIDE SEQUENCE [LARGE SCALE GENOMIC DNA]</scope>
    <source>
        <strain evidence="1">SKK-01</strain>
    </source>
</reference>
<comment type="caution">
    <text evidence="1">The sequence shown here is derived from an EMBL/GenBank/DDBJ whole genome shotgun (WGS) entry which is preliminary data.</text>
</comment>
<dbReference type="Proteomes" id="UP000033428">
    <property type="component" value="Unassembled WGS sequence"/>
</dbReference>